<reference evidence="3 4" key="1">
    <citation type="submission" date="2024-03" db="EMBL/GenBank/DDBJ databases">
        <title>Novel species of the genus Variovorax.</title>
        <authorList>
            <person name="Liu Q."/>
            <person name="Xin Y.-H."/>
        </authorList>
    </citation>
    <scope>NUCLEOTIDE SEQUENCE [LARGE SCALE GENOMIC DNA]</scope>
    <source>
        <strain evidence="3 4">KACC 18901</strain>
    </source>
</reference>
<dbReference type="InterPro" id="IPR011008">
    <property type="entry name" value="Dimeric_a/b-barrel"/>
</dbReference>
<dbReference type="Gene3D" id="3.30.70.1060">
    <property type="entry name" value="Dimeric alpha+beta barrel"/>
    <property type="match status" value="1"/>
</dbReference>
<dbReference type="Pfam" id="PF03795">
    <property type="entry name" value="YCII"/>
    <property type="match status" value="1"/>
</dbReference>
<proteinExistence type="inferred from homology"/>
<dbReference type="Proteomes" id="UP001367030">
    <property type="component" value="Unassembled WGS sequence"/>
</dbReference>
<dbReference type="InterPro" id="IPR005545">
    <property type="entry name" value="YCII"/>
</dbReference>
<evidence type="ECO:0000313" key="3">
    <source>
        <dbReference type="EMBL" id="MEJ8859972.1"/>
    </source>
</evidence>
<protein>
    <submittedName>
        <fullName evidence="3">YciI family protein</fullName>
    </submittedName>
</protein>
<dbReference type="PANTHER" id="PTHR35174">
    <property type="entry name" value="BLL7171 PROTEIN-RELATED"/>
    <property type="match status" value="1"/>
</dbReference>
<feature type="domain" description="YCII-related" evidence="2">
    <location>
        <begin position="3"/>
        <end position="101"/>
    </location>
</feature>
<name>A0ABU8XMP8_9BURK</name>
<dbReference type="EMBL" id="JBBKZS010000046">
    <property type="protein sequence ID" value="MEJ8859972.1"/>
    <property type="molecule type" value="Genomic_DNA"/>
</dbReference>
<dbReference type="SUPFAM" id="SSF54909">
    <property type="entry name" value="Dimeric alpha+beta barrel"/>
    <property type="match status" value="1"/>
</dbReference>
<dbReference type="PANTHER" id="PTHR35174:SF4">
    <property type="entry name" value="BLL7163 PROTEIN"/>
    <property type="match status" value="1"/>
</dbReference>
<sequence>MILVKSNPDLEARLSTLSDSDMSEQMDAMEVFNEALRKAGVMKDCDGLRPTREAKRVRFDGPSRTVVDGPFTGDLVAGYWIWELPSLEDAVAWVKRCPNPMPVPSEIEIRPI</sequence>
<comment type="caution">
    <text evidence="3">The sequence shown here is derived from an EMBL/GenBank/DDBJ whole genome shotgun (WGS) entry which is preliminary data.</text>
</comment>
<keyword evidence="4" id="KW-1185">Reference proteome</keyword>
<evidence type="ECO:0000256" key="1">
    <source>
        <dbReference type="ARBA" id="ARBA00007689"/>
    </source>
</evidence>
<accession>A0ABU8XMP8</accession>
<dbReference type="RefSeq" id="WP_340340004.1">
    <property type="nucleotide sequence ID" value="NZ_JBBKZS010000046.1"/>
</dbReference>
<organism evidence="3 4">
    <name type="scientific">Variovorax robiniae</name>
    <dbReference type="NCBI Taxonomy" id="1836199"/>
    <lineage>
        <taxon>Bacteria</taxon>
        <taxon>Pseudomonadati</taxon>
        <taxon>Pseudomonadota</taxon>
        <taxon>Betaproteobacteria</taxon>
        <taxon>Burkholderiales</taxon>
        <taxon>Comamonadaceae</taxon>
        <taxon>Variovorax</taxon>
    </lineage>
</organism>
<comment type="similarity">
    <text evidence="1">Belongs to the YciI family.</text>
</comment>
<gene>
    <name evidence="3" type="ORF">WKW79_35865</name>
</gene>
<evidence type="ECO:0000259" key="2">
    <source>
        <dbReference type="Pfam" id="PF03795"/>
    </source>
</evidence>
<evidence type="ECO:0000313" key="4">
    <source>
        <dbReference type="Proteomes" id="UP001367030"/>
    </source>
</evidence>